<name>A0A1V4DH34_9ENTE</name>
<accession>A0A1V4DH34</accession>
<dbReference type="AlphaFoldDB" id="A0A1V4DH34"/>
<dbReference type="Proteomes" id="UP000189970">
    <property type="component" value="Unassembled WGS sequence"/>
</dbReference>
<sequence length="119" mass="13703">MRENIGIGYLIESLDNKTEKISIVEPLVGLYIPKDVKKLSHLNRAPEIGDVIEVRDCNHYLLIDVIHREDSEEAQDVLPHITNIIHTKEQLKDYTVEVVGDNESTFDRLVDEYMNSTIK</sequence>
<evidence type="ECO:0000313" key="2">
    <source>
        <dbReference type="Proteomes" id="UP000189970"/>
    </source>
</evidence>
<comment type="caution">
    <text evidence="1">The sequence shown here is derived from an EMBL/GenBank/DDBJ whole genome shotgun (WGS) entry which is preliminary data.</text>
</comment>
<reference evidence="1 2" key="1">
    <citation type="submission" date="2017-02" db="EMBL/GenBank/DDBJ databases">
        <title>Vagococcus cremeus sp. nov., isolated from the small intestine of a marten, Martes flavigula.</title>
        <authorList>
            <person name="Tak E.J."/>
            <person name="Bae J.-W."/>
        </authorList>
    </citation>
    <scope>NUCLEOTIDE SEQUENCE [LARGE SCALE GENOMIC DNA]</scope>
    <source>
        <strain evidence="1 2">D7T301</strain>
    </source>
</reference>
<evidence type="ECO:0000313" key="1">
    <source>
        <dbReference type="EMBL" id="OPF87788.1"/>
    </source>
</evidence>
<organism evidence="1 2">
    <name type="scientific">Vagococcus martis</name>
    <dbReference type="NCBI Taxonomy" id="1768210"/>
    <lineage>
        <taxon>Bacteria</taxon>
        <taxon>Bacillati</taxon>
        <taxon>Bacillota</taxon>
        <taxon>Bacilli</taxon>
        <taxon>Lactobacillales</taxon>
        <taxon>Enterococcaceae</taxon>
        <taxon>Vagococcus</taxon>
    </lineage>
</organism>
<dbReference type="EMBL" id="MVAB01000001">
    <property type="protein sequence ID" value="OPF87788.1"/>
    <property type="molecule type" value="Genomic_DNA"/>
</dbReference>
<proteinExistence type="predicted"/>
<gene>
    <name evidence="1" type="ORF">BW731_06105</name>
</gene>
<protein>
    <submittedName>
        <fullName evidence="1">Uncharacterized protein</fullName>
    </submittedName>
</protein>
<dbReference type="RefSeq" id="WP_079346563.1">
    <property type="nucleotide sequence ID" value="NZ_MVAB01000001.1"/>
</dbReference>
<keyword evidence="2" id="KW-1185">Reference proteome</keyword>